<dbReference type="Proteomes" id="UP001610334">
    <property type="component" value="Unassembled WGS sequence"/>
</dbReference>
<comment type="caution">
    <text evidence="2">The sequence shown here is derived from an EMBL/GenBank/DDBJ whole genome shotgun (WGS) entry which is preliminary data.</text>
</comment>
<protein>
    <recommendedName>
        <fullName evidence="1">Meiotically up-regulated Mug190 protein third C2 domain-containing protein</fullName>
    </recommendedName>
</protein>
<feature type="domain" description="Meiotically up-regulated Mug190 protein third C2" evidence="1">
    <location>
        <begin position="4"/>
        <end position="50"/>
    </location>
</feature>
<evidence type="ECO:0000313" key="2">
    <source>
        <dbReference type="EMBL" id="KAL2809047.1"/>
    </source>
</evidence>
<dbReference type="PANTHER" id="PTHR47348">
    <property type="entry name" value="MEIOTICALLY UP-REGULATED GENE 190 PROTEIN"/>
    <property type="match status" value="1"/>
</dbReference>
<dbReference type="Pfam" id="PF25331">
    <property type="entry name" value="C2_Mug190_3rd"/>
    <property type="match status" value="1"/>
</dbReference>
<accession>A0ABR4H0Q9</accession>
<gene>
    <name evidence="2" type="ORF">BJX63DRAFT_435529</name>
</gene>
<dbReference type="PANTHER" id="PTHR47348:SF3">
    <property type="entry name" value="MEIOTICALLY UP-REGULATED GENE 190 PROTEIN"/>
    <property type="match status" value="1"/>
</dbReference>
<dbReference type="InterPro" id="IPR057349">
    <property type="entry name" value="C2_Mug190_3rd"/>
</dbReference>
<name>A0ABR4H0Q9_9EURO</name>
<dbReference type="EMBL" id="JBFXLT010000097">
    <property type="protein sequence ID" value="KAL2809047.1"/>
    <property type="molecule type" value="Genomic_DNA"/>
</dbReference>
<reference evidence="2 3" key="1">
    <citation type="submission" date="2024-07" db="EMBL/GenBank/DDBJ databases">
        <title>Section-level genome sequencing and comparative genomics of Aspergillus sections Usti and Cavernicolus.</title>
        <authorList>
            <consortium name="Lawrence Berkeley National Laboratory"/>
            <person name="Nybo J.L."/>
            <person name="Vesth T.C."/>
            <person name="Theobald S."/>
            <person name="Frisvad J.C."/>
            <person name="Larsen T.O."/>
            <person name="Kjaerboelling I."/>
            <person name="Rothschild-Mancinelli K."/>
            <person name="Lyhne E.K."/>
            <person name="Kogle M.E."/>
            <person name="Barry K."/>
            <person name="Clum A."/>
            <person name="Na H."/>
            <person name="Ledsgaard L."/>
            <person name="Lin J."/>
            <person name="Lipzen A."/>
            <person name="Kuo A."/>
            <person name="Riley R."/>
            <person name="Mondo S."/>
            <person name="Labutti K."/>
            <person name="Haridas S."/>
            <person name="Pangalinan J."/>
            <person name="Salamov A.A."/>
            <person name="Simmons B.A."/>
            <person name="Magnuson J.K."/>
            <person name="Chen J."/>
            <person name="Drula E."/>
            <person name="Henrissat B."/>
            <person name="Wiebenga A."/>
            <person name="Lubbers R.J."/>
            <person name="Gomes A.C."/>
            <person name="Makela M.R."/>
            <person name="Stajich J."/>
            <person name="Grigoriev I.V."/>
            <person name="Mortensen U.H."/>
            <person name="De Vries R.P."/>
            <person name="Baker S.E."/>
            <person name="Andersen M.R."/>
        </authorList>
    </citation>
    <scope>NUCLEOTIDE SEQUENCE [LARGE SCALE GENOMIC DNA]</scope>
    <source>
        <strain evidence="2 3">CBS 588.65</strain>
    </source>
</reference>
<evidence type="ECO:0000313" key="3">
    <source>
        <dbReference type="Proteomes" id="UP001610334"/>
    </source>
</evidence>
<keyword evidence="3" id="KW-1185">Reference proteome</keyword>
<sequence>MGYVLHTKNGKRLTQNYITESNVKNKRSSGLEDLHGIGRLRFRCTFTPGINESHEHFVVDNTSRETFEAWEACNTEGVRSRHIATEVPERTEQMHEKYLLQGR</sequence>
<proteinExistence type="predicted"/>
<organism evidence="2 3">
    <name type="scientific">Aspergillus granulosus</name>
    <dbReference type="NCBI Taxonomy" id="176169"/>
    <lineage>
        <taxon>Eukaryota</taxon>
        <taxon>Fungi</taxon>
        <taxon>Dikarya</taxon>
        <taxon>Ascomycota</taxon>
        <taxon>Pezizomycotina</taxon>
        <taxon>Eurotiomycetes</taxon>
        <taxon>Eurotiomycetidae</taxon>
        <taxon>Eurotiales</taxon>
        <taxon>Aspergillaceae</taxon>
        <taxon>Aspergillus</taxon>
        <taxon>Aspergillus subgen. Nidulantes</taxon>
    </lineage>
</organism>
<evidence type="ECO:0000259" key="1">
    <source>
        <dbReference type="Pfam" id="PF25331"/>
    </source>
</evidence>